<organism evidence="4 5">
    <name type="scientific">Clostridium scindens (strain ATCC 35704 / DSM 5676 / VPI 13733 / 19)</name>
    <dbReference type="NCBI Taxonomy" id="411468"/>
    <lineage>
        <taxon>Bacteria</taxon>
        <taxon>Bacillati</taxon>
        <taxon>Bacillota</taxon>
        <taxon>Clostridia</taxon>
        <taxon>Lachnospirales</taxon>
        <taxon>Lachnospiraceae</taxon>
    </lineage>
</organism>
<dbReference type="KEGG" id="csci:HDCHBGLK_01852"/>
<dbReference type="EMBL" id="CP036170">
    <property type="protein sequence ID" value="QBF74450.1"/>
    <property type="molecule type" value="Genomic_DNA"/>
</dbReference>
<name>A0A494WRB5_CLOS5</name>
<evidence type="ECO:0000256" key="2">
    <source>
        <dbReference type="SAM" id="Phobius"/>
    </source>
</evidence>
<protein>
    <recommendedName>
        <fullName evidence="6">LPXTG-motif cell wall anchor domain protein</fullName>
    </recommendedName>
</protein>
<feature type="signal peptide" evidence="3">
    <location>
        <begin position="1"/>
        <end position="24"/>
    </location>
</feature>
<dbReference type="NCBIfam" id="TIGR01167">
    <property type="entry name" value="LPXTG_anchor"/>
    <property type="match status" value="1"/>
</dbReference>
<gene>
    <name evidence="4" type="ORF">HDCHBGLK_01852</name>
</gene>
<proteinExistence type="predicted"/>
<keyword evidence="2" id="KW-0812">Transmembrane</keyword>
<evidence type="ECO:0000313" key="5">
    <source>
        <dbReference type="Proteomes" id="UP000289664"/>
    </source>
</evidence>
<evidence type="ECO:0008006" key="6">
    <source>
        <dbReference type="Google" id="ProtNLM"/>
    </source>
</evidence>
<dbReference type="RefSeq" id="WP_130574581.1">
    <property type="nucleotide sequence ID" value="NZ_CP036170.1"/>
</dbReference>
<dbReference type="GeneID" id="62696061"/>
<feature type="region of interest" description="Disordered" evidence="1">
    <location>
        <begin position="487"/>
        <end position="509"/>
    </location>
</feature>
<dbReference type="AlphaFoldDB" id="A0A494WRB5"/>
<keyword evidence="3" id="KW-0732">Signal</keyword>
<keyword evidence="2" id="KW-0472">Membrane</keyword>
<sequence>MKKRIMAILLSAVMILSLSSTAFAETVNTGNALETTALDNGDGTYSIGTDTNTAVAEVNGFDYTTLATAIETAKDGGTVKFLKDASDVTIPEGTNVTIDLNGKTISSANDHAITNNGTLTVTDNSSDSSGTVDGGSTSGKGALYNAPGATATLNGGTFTGSKWYVIKNLGAMAIDGAAVKQEDIGSSAIDNGYYGNLGNDCNVSYPTEANVTLTVKSGSVTGGMNAVKNDDFGTLNISGGSFYTNASNGATILNWNVATITGGTFKADESTPAVVSNGNCGDADVGQLTITSGDFTGGVTLFGQPVGTTGTATATITGGTFRGQLLKPSNMEFSIAGGTYSVEVPEEYCADGFAPKANGDGTYGVHTHSAVKTEAKEATCTEAGNTAYWYCSDCGKYFSDEALTKEIVLADTVIPATSHAYGTEWKSDDTNHWHECTACGEKADAASHTFQWIIDKNATATEAGSKHEECSVCGYKKAAVEIPATGTSVGNQTGGNTGSKTADKPISNVPQTGDTSNLALWIVLMAVSIGGLGTLFLFSRKRICHGKRMK</sequence>
<dbReference type="Proteomes" id="UP000289664">
    <property type="component" value="Chromosome"/>
</dbReference>
<feature type="transmembrane region" description="Helical" evidence="2">
    <location>
        <begin position="518"/>
        <end position="538"/>
    </location>
</feature>
<accession>A0A494WRB5</accession>
<evidence type="ECO:0000256" key="1">
    <source>
        <dbReference type="SAM" id="MobiDB-lite"/>
    </source>
</evidence>
<keyword evidence="5" id="KW-1185">Reference proteome</keyword>
<keyword evidence="2" id="KW-1133">Transmembrane helix</keyword>
<feature type="chain" id="PRO_5019753551" description="LPXTG-motif cell wall anchor domain protein" evidence="3">
    <location>
        <begin position="25"/>
        <end position="550"/>
    </location>
</feature>
<evidence type="ECO:0000313" key="4">
    <source>
        <dbReference type="EMBL" id="QBF74450.1"/>
    </source>
</evidence>
<dbReference type="OrthoDB" id="7820733at2"/>
<reference evidence="4 5" key="1">
    <citation type="journal article" date="2019" name="Appl. Environ. Microbiol.">
        <title>Clostridium scindens ATCC 35704: integration of nutritional requirements, the complete genome sequence, and global transcriptional responses to bile acids.</title>
        <authorList>
            <person name="Devendran S."/>
            <person name="Shrestha R."/>
            <person name="Alves J.M.P."/>
            <person name="Wolf P.G."/>
            <person name="Ly L."/>
            <person name="Hernandez A.G."/>
            <person name="Mendez-Garcia C."/>
            <person name="Inboden A."/>
            <person name="Wiley J."/>
            <person name="Paul O."/>
            <person name="Allen A."/>
            <person name="Springer E."/>
            <person name="Wright C.L."/>
            <person name="Fields C.J."/>
            <person name="Daniel S.L."/>
            <person name="Ridlon J.M."/>
        </authorList>
    </citation>
    <scope>NUCLEOTIDE SEQUENCE [LARGE SCALE GENOMIC DNA]</scope>
    <source>
        <strain evidence="4 5">ATCC 35704</strain>
    </source>
</reference>
<evidence type="ECO:0000256" key="3">
    <source>
        <dbReference type="SAM" id="SignalP"/>
    </source>
</evidence>